<dbReference type="EMBL" id="BMHE01000064">
    <property type="protein sequence ID" value="GGA11935.1"/>
    <property type="molecule type" value="Genomic_DNA"/>
</dbReference>
<sequence>MKSPRNRTILKTDIQLQNCINANKEVEVWFAGSLDCQSEIRYYTDEVVVFEEGSYLRSNCILKIKGSHLQLVK</sequence>
<gene>
    <name evidence="1" type="ORF">GCM10008018_66280</name>
</gene>
<dbReference type="Proteomes" id="UP000615455">
    <property type="component" value="Unassembled WGS sequence"/>
</dbReference>
<proteinExistence type="predicted"/>
<name>A0ABQ1FH73_9BACL</name>
<comment type="caution">
    <text evidence="1">The sequence shown here is derived from an EMBL/GenBank/DDBJ whole genome shotgun (WGS) entry which is preliminary data.</text>
</comment>
<accession>A0ABQ1FH73</accession>
<organism evidence="1 2">
    <name type="scientific">Paenibacillus marchantiophytorum</name>
    <dbReference type="NCBI Taxonomy" id="1619310"/>
    <lineage>
        <taxon>Bacteria</taxon>
        <taxon>Bacillati</taxon>
        <taxon>Bacillota</taxon>
        <taxon>Bacilli</taxon>
        <taxon>Bacillales</taxon>
        <taxon>Paenibacillaceae</taxon>
        <taxon>Paenibacillus</taxon>
    </lineage>
</organism>
<keyword evidence="2" id="KW-1185">Reference proteome</keyword>
<evidence type="ECO:0000313" key="1">
    <source>
        <dbReference type="EMBL" id="GGA11935.1"/>
    </source>
</evidence>
<evidence type="ECO:0000313" key="2">
    <source>
        <dbReference type="Proteomes" id="UP000615455"/>
    </source>
</evidence>
<protein>
    <submittedName>
        <fullName evidence="1">Uncharacterized protein</fullName>
    </submittedName>
</protein>
<reference evidence="2" key="1">
    <citation type="journal article" date="2019" name="Int. J. Syst. Evol. Microbiol.">
        <title>The Global Catalogue of Microorganisms (GCM) 10K type strain sequencing project: providing services to taxonomists for standard genome sequencing and annotation.</title>
        <authorList>
            <consortium name="The Broad Institute Genomics Platform"/>
            <consortium name="The Broad Institute Genome Sequencing Center for Infectious Disease"/>
            <person name="Wu L."/>
            <person name="Ma J."/>
        </authorList>
    </citation>
    <scope>NUCLEOTIDE SEQUENCE [LARGE SCALE GENOMIC DNA]</scope>
    <source>
        <strain evidence="2">CGMCC 1.15043</strain>
    </source>
</reference>